<evidence type="ECO:0000256" key="3">
    <source>
        <dbReference type="ARBA" id="ARBA00022679"/>
    </source>
</evidence>
<proteinExistence type="predicted"/>
<dbReference type="GO" id="GO:0046938">
    <property type="term" value="P:phytochelatin biosynthetic process"/>
    <property type="evidence" value="ECO:0007669"/>
    <property type="project" value="InterPro"/>
</dbReference>
<organism evidence="7 8">
    <name type="scientific">Trifolium subterraneum</name>
    <name type="common">Subterranean clover</name>
    <dbReference type="NCBI Taxonomy" id="3900"/>
    <lineage>
        <taxon>Eukaryota</taxon>
        <taxon>Viridiplantae</taxon>
        <taxon>Streptophyta</taxon>
        <taxon>Embryophyta</taxon>
        <taxon>Tracheophyta</taxon>
        <taxon>Spermatophyta</taxon>
        <taxon>Magnoliopsida</taxon>
        <taxon>eudicotyledons</taxon>
        <taxon>Gunneridae</taxon>
        <taxon>Pentapetalae</taxon>
        <taxon>rosids</taxon>
        <taxon>fabids</taxon>
        <taxon>Fabales</taxon>
        <taxon>Fabaceae</taxon>
        <taxon>Papilionoideae</taxon>
        <taxon>50 kb inversion clade</taxon>
        <taxon>NPAAA clade</taxon>
        <taxon>Hologalegina</taxon>
        <taxon>IRL clade</taxon>
        <taxon>Trifolieae</taxon>
        <taxon>Trifolium</taxon>
    </lineage>
</organism>
<evidence type="ECO:0000256" key="2">
    <source>
        <dbReference type="ARBA" id="ARBA00022539"/>
    </source>
</evidence>
<dbReference type="GO" id="GO:0046872">
    <property type="term" value="F:metal ion binding"/>
    <property type="evidence" value="ECO:0007669"/>
    <property type="project" value="UniProtKB-KW"/>
</dbReference>
<dbReference type="EC" id="2.3.2.15" evidence="1"/>
<evidence type="ECO:0000256" key="4">
    <source>
        <dbReference type="ARBA" id="ARBA00022723"/>
    </source>
</evidence>
<dbReference type="InterPro" id="IPR007719">
    <property type="entry name" value="PCS_N"/>
</dbReference>
<dbReference type="Gene3D" id="3.90.70.30">
    <property type="entry name" value="Phytochelatin synthase, N-terminal domain"/>
    <property type="match status" value="1"/>
</dbReference>
<dbReference type="Pfam" id="PF05023">
    <property type="entry name" value="Phytochelatin"/>
    <property type="match status" value="1"/>
</dbReference>
<dbReference type="InterPro" id="IPR040409">
    <property type="entry name" value="PCS-like"/>
</dbReference>
<dbReference type="InterPro" id="IPR038156">
    <property type="entry name" value="PCS_N_sf"/>
</dbReference>
<dbReference type="GO" id="GO:0016756">
    <property type="term" value="F:glutathione gamma-glutamylcysteinyltransferase activity"/>
    <property type="evidence" value="ECO:0007669"/>
    <property type="project" value="UniProtKB-EC"/>
</dbReference>
<evidence type="ECO:0000313" key="8">
    <source>
        <dbReference type="Proteomes" id="UP000242715"/>
    </source>
</evidence>
<gene>
    <name evidence="7" type="ORF">TSUD_405550</name>
</gene>
<feature type="domain" description="Peptidase C83" evidence="6">
    <location>
        <begin position="1"/>
        <end position="160"/>
    </location>
</feature>
<dbReference type="OrthoDB" id="448954at2759"/>
<sequence>MSAIEKMAMSGLYRRLLPSPPAIDFGSSQGKTRSKPESSQISFDNLVSLAHCTRAKVEAFHASHSSIDDFRKYAIKCSTSDDCHVIASYHRKALKQTGAGHYSPIGGYHAGKDMVLVLDVARFKYPPYWVPLTHLWEGMSYINEFTGKSRGSIAANPVALGSSFEQNKNRMLIPLGESCKHESWNSIAKFLVDDVPYLLKLEDVKDISKVLSVIVTSLPSNFEEFIKWVTEIRRQEGGGPSLNEEEKTQGVVKEEILKQVQRTGLFKHVASFLSHSCSGHTPSSSDGDNLPVISSVDGHTPTKSIRMHPASTNVLTVLLLSLPSTTWDGITDEKLLREIHGLVSIENLPTLLQEEVLHLRRQLHRFQEGKVDGDLGLPLS</sequence>
<protein>
    <recommendedName>
        <fullName evidence="1">glutathione gamma-glutamylcysteinyltransferase</fullName>
        <ecNumber evidence="1">2.3.2.15</ecNumber>
    </recommendedName>
</protein>
<dbReference type="GO" id="GO:0010273">
    <property type="term" value="P:detoxification of copper ion"/>
    <property type="evidence" value="ECO:0007669"/>
    <property type="project" value="TreeGrafter"/>
</dbReference>
<dbReference type="PANTHER" id="PTHR33447:SF2">
    <property type="entry name" value="GLUTATHIONE GAMMA-GLUTAMYLCYSTEINYLTRANSFERASE"/>
    <property type="match status" value="1"/>
</dbReference>
<reference evidence="8" key="1">
    <citation type="journal article" date="2017" name="Front. Plant Sci.">
        <title>Climate Clever Clovers: New Paradigm to Reduce the Environmental Footprint of Ruminants by Breeding Low Methanogenic Forages Utilizing Haplotype Variation.</title>
        <authorList>
            <person name="Kaur P."/>
            <person name="Appels R."/>
            <person name="Bayer P.E."/>
            <person name="Keeble-Gagnere G."/>
            <person name="Wang J."/>
            <person name="Hirakawa H."/>
            <person name="Shirasawa K."/>
            <person name="Vercoe P."/>
            <person name="Stefanova K."/>
            <person name="Durmic Z."/>
            <person name="Nichols P."/>
            <person name="Revell C."/>
            <person name="Isobe S.N."/>
            <person name="Edwards D."/>
            <person name="Erskine W."/>
        </authorList>
    </citation>
    <scope>NUCLEOTIDE SEQUENCE [LARGE SCALE GENOMIC DNA]</scope>
    <source>
        <strain evidence="8">cv. Daliak</strain>
    </source>
</reference>
<evidence type="ECO:0000259" key="6">
    <source>
        <dbReference type="PROSITE" id="PS51443"/>
    </source>
</evidence>
<dbReference type="PANTHER" id="PTHR33447">
    <property type="entry name" value="GLUTATHIONE GAMMA-GLUTAMYLCYSTEINYLTRANSFERASE"/>
    <property type="match status" value="1"/>
</dbReference>
<dbReference type="Pfam" id="PF09328">
    <property type="entry name" value="Phytochelatin_C"/>
    <property type="match status" value="2"/>
</dbReference>
<dbReference type="AlphaFoldDB" id="A0A2Z6PFF8"/>
<keyword evidence="2" id="KW-0104">Cadmium</keyword>
<name>A0A2Z6PFF8_TRISU</name>
<keyword evidence="4" id="KW-0479">Metal-binding</keyword>
<evidence type="ECO:0000256" key="1">
    <source>
        <dbReference type="ARBA" id="ARBA00012468"/>
    </source>
</evidence>
<dbReference type="Proteomes" id="UP000242715">
    <property type="component" value="Unassembled WGS sequence"/>
</dbReference>
<dbReference type="SUPFAM" id="SSF54001">
    <property type="entry name" value="Cysteine proteinases"/>
    <property type="match status" value="1"/>
</dbReference>
<accession>A0A2Z6PFF8</accession>
<keyword evidence="3" id="KW-0808">Transferase</keyword>
<keyword evidence="8" id="KW-1185">Reference proteome</keyword>
<dbReference type="InterPro" id="IPR015407">
    <property type="entry name" value="Phytochelatin_synthase_C"/>
</dbReference>
<dbReference type="InterPro" id="IPR038765">
    <property type="entry name" value="Papain-like_cys_pep_sf"/>
</dbReference>
<dbReference type="EMBL" id="DF974422">
    <property type="protein sequence ID" value="GAU48425.1"/>
    <property type="molecule type" value="Genomic_DNA"/>
</dbReference>
<evidence type="ECO:0000313" key="7">
    <source>
        <dbReference type="EMBL" id="GAU48425.1"/>
    </source>
</evidence>
<dbReference type="GO" id="GO:0098849">
    <property type="term" value="P:cellular detoxification of cadmium ion"/>
    <property type="evidence" value="ECO:0007669"/>
    <property type="project" value="TreeGrafter"/>
</dbReference>
<evidence type="ECO:0000256" key="5">
    <source>
        <dbReference type="ARBA" id="ARBA00023315"/>
    </source>
</evidence>
<dbReference type="PROSITE" id="PS51443">
    <property type="entry name" value="PCS"/>
    <property type="match status" value="1"/>
</dbReference>
<keyword evidence="5" id="KW-0012">Acyltransferase</keyword>